<dbReference type="SMART" id="SM00895">
    <property type="entry name" value="FCD"/>
    <property type="match status" value="1"/>
</dbReference>
<name>A0A3M8LB00_9MICO</name>
<dbReference type="AlphaFoldDB" id="A0A3M8LB00"/>
<keyword evidence="6" id="KW-1185">Reference proteome</keyword>
<evidence type="ECO:0000313" key="5">
    <source>
        <dbReference type="EMBL" id="RNE62129.1"/>
    </source>
</evidence>
<dbReference type="SUPFAM" id="SSF48008">
    <property type="entry name" value="GntR ligand-binding domain-like"/>
    <property type="match status" value="1"/>
</dbReference>
<dbReference type="Pfam" id="PF00392">
    <property type="entry name" value="GntR"/>
    <property type="match status" value="1"/>
</dbReference>
<reference evidence="5 6" key="1">
    <citation type="submission" date="2018-11" db="EMBL/GenBank/DDBJ databases">
        <title>Cryobacterium sp. nov., isolated from rhizosphere soil of lettuce.</title>
        <authorList>
            <person name="Wang Y."/>
        </authorList>
    </citation>
    <scope>NUCLEOTIDE SEQUENCE [LARGE SCALE GENOMIC DNA]</scope>
    <source>
        <strain evidence="5 6">NEAU-85</strain>
    </source>
</reference>
<feature type="domain" description="HTH gntR-type" evidence="4">
    <location>
        <begin position="12"/>
        <end position="79"/>
    </location>
</feature>
<comment type="caution">
    <text evidence="5">The sequence shown here is derived from an EMBL/GenBank/DDBJ whole genome shotgun (WGS) entry which is preliminary data.</text>
</comment>
<gene>
    <name evidence="5" type="ORF">EEJ31_09450</name>
</gene>
<dbReference type="OrthoDB" id="3864082at2"/>
<dbReference type="PANTHER" id="PTHR43537">
    <property type="entry name" value="TRANSCRIPTIONAL REGULATOR, GNTR FAMILY"/>
    <property type="match status" value="1"/>
</dbReference>
<dbReference type="EMBL" id="RDSR01000014">
    <property type="protein sequence ID" value="RNE62129.1"/>
    <property type="molecule type" value="Genomic_DNA"/>
</dbReference>
<dbReference type="InterPro" id="IPR036388">
    <property type="entry name" value="WH-like_DNA-bd_sf"/>
</dbReference>
<dbReference type="SUPFAM" id="SSF46785">
    <property type="entry name" value="Winged helix' DNA-binding domain"/>
    <property type="match status" value="1"/>
</dbReference>
<evidence type="ECO:0000313" key="6">
    <source>
        <dbReference type="Proteomes" id="UP000279859"/>
    </source>
</evidence>
<dbReference type="Pfam" id="PF07729">
    <property type="entry name" value="FCD"/>
    <property type="match status" value="1"/>
</dbReference>
<keyword evidence="3" id="KW-0804">Transcription</keyword>
<dbReference type="Proteomes" id="UP000279859">
    <property type="component" value="Unassembled WGS sequence"/>
</dbReference>
<dbReference type="GO" id="GO:0003677">
    <property type="term" value="F:DNA binding"/>
    <property type="evidence" value="ECO:0007669"/>
    <property type="project" value="UniProtKB-KW"/>
</dbReference>
<dbReference type="PANTHER" id="PTHR43537:SF45">
    <property type="entry name" value="GNTR FAMILY REGULATORY PROTEIN"/>
    <property type="match status" value="1"/>
</dbReference>
<organism evidence="5 6">
    <name type="scientific">Cryobacterium tepidiphilum</name>
    <dbReference type="NCBI Taxonomy" id="2486026"/>
    <lineage>
        <taxon>Bacteria</taxon>
        <taxon>Bacillati</taxon>
        <taxon>Actinomycetota</taxon>
        <taxon>Actinomycetes</taxon>
        <taxon>Micrococcales</taxon>
        <taxon>Microbacteriaceae</taxon>
        <taxon>Cryobacterium</taxon>
    </lineage>
</organism>
<dbReference type="InterPro" id="IPR000524">
    <property type="entry name" value="Tscrpt_reg_HTH_GntR"/>
</dbReference>
<dbReference type="InterPro" id="IPR008920">
    <property type="entry name" value="TF_FadR/GntR_C"/>
</dbReference>
<protein>
    <submittedName>
        <fullName evidence="5">GntR family transcriptional regulator</fullName>
    </submittedName>
</protein>
<dbReference type="Gene3D" id="1.10.10.10">
    <property type="entry name" value="Winged helix-like DNA-binding domain superfamily/Winged helix DNA-binding domain"/>
    <property type="match status" value="1"/>
</dbReference>
<evidence type="ECO:0000256" key="3">
    <source>
        <dbReference type="ARBA" id="ARBA00023163"/>
    </source>
</evidence>
<keyword evidence="2" id="KW-0238">DNA-binding</keyword>
<dbReference type="Gene3D" id="1.20.120.530">
    <property type="entry name" value="GntR ligand-binding domain-like"/>
    <property type="match status" value="1"/>
</dbReference>
<sequence>MAQAIRKVEQVLSLRNRIGESLSDAIISGELAPGTLVSVPTLAAQFAVSATPVREAMLDLEQRGFVASVRNKGFRVTDVSEQDLREIIELRQMLEAPAMRALAGSFPLETLPRWRAMADEIAMHAEKANLTGFIERDRDFHLGLLAEYGNARLVDMVRELRTQTRMVNLARMTHSLELPESAREHHRMLDLLEQGDGEGLEALTLHHLEHIVGWWAGSHLAASV</sequence>
<dbReference type="SMART" id="SM00345">
    <property type="entry name" value="HTH_GNTR"/>
    <property type="match status" value="1"/>
</dbReference>
<dbReference type="PROSITE" id="PS50949">
    <property type="entry name" value="HTH_GNTR"/>
    <property type="match status" value="1"/>
</dbReference>
<proteinExistence type="predicted"/>
<evidence type="ECO:0000259" key="4">
    <source>
        <dbReference type="PROSITE" id="PS50949"/>
    </source>
</evidence>
<keyword evidence="1" id="KW-0805">Transcription regulation</keyword>
<evidence type="ECO:0000256" key="2">
    <source>
        <dbReference type="ARBA" id="ARBA00023125"/>
    </source>
</evidence>
<evidence type="ECO:0000256" key="1">
    <source>
        <dbReference type="ARBA" id="ARBA00023015"/>
    </source>
</evidence>
<dbReference type="InterPro" id="IPR011711">
    <property type="entry name" value="GntR_C"/>
</dbReference>
<dbReference type="GO" id="GO:0003700">
    <property type="term" value="F:DNA-binding transcription factor activity"/>
    <property type="evidence" value="ECO:0007669"/>
    <property type="project" value="InterPro"/>
</dbReference>
<dbReference type="InterPro" id="IPR036390">
    <property type="entry name" value="WH_DNA-bd_sf"/>
</dbReference>
<dbReference type="CDD" id="cd07377">
    <property type="entry name" value="WHTH_GntR"/>
    <property type="match status" value="1"/>
</dbReference>
<dbReference type="RefSeq" id="WP_123046050.1">
    <property type="nucleotide sequence ID" value="NZ_RDSR01000014.1"/>
</dbReference>
<accession>A0A3M8LB00</accession>